<dbReference type="AlphaFoldDB" id="A0A9N9JIQ9"/>
<protein>
    <submittedName>
        <fullName evidence="1">18102_t:CDS:1</fullName>
    </submittedName>
</protein>
<sequence length="122" mass="13815">LVVDRACTENTYQSSGQSNSRAICTCNSNDSQKVEELIQIFLSVFSEVITVPSGTRALSKLRDRESERLFTILLIDIDCTEGINRDLYTRRESFMVMSDGVSLQEITTTRDTLYGLELLKHI</sequence>
<dbReference type="Proteomes" id="UP000789342">
    <property type="component" value="Unassembled WGS sequence"/>
</dbReference>
<reference evidence="1" key="1">
    <citation type="submission" date="2021-06" db="EMBL/GenBank/DDBJ databases">
        <authorList>
            <person name="Kallberg Y."/>
            <person name="Tangrot J."/>
            <person name="Rosling A."/>
        </authorList>
    </citation>
    <scope>NUCLEOTIDE SEQUENCE</scope>
    <source>
        <strain evidence="1">CL551</strain>
    </source>
</reference>
<accession>A0A9N9JIQ9</accession>
<name>A0A9N9JIQ9_9GLOM</name>
<dbReference type="EMBL" id="CAJVPV010054125">
    <property type="protein sequence ID" value="CAG8782803.1"/>
    <property type="molecule type" value="Genomic_DNA"/>
</dbReference>
<comment type="caution">
    <text evidence="1">The sequence shown here is derived from an EMBL/GenBank/DDBJ whole genome shotgun (WGS) entry which is preliminary data.</text>
</comment>
<gene>
    <name evidence="1" type="ORF">AMORRO_LOCUS17469</name>
</gene>
<feature type="non-terminal residue" evidence="1">
    <location>
        <position position="122"/>
    </location>
</feature>
<evidence type="ECO:0000313" key="1">
    <source>
        <dbReference type="EMBL" id="CAG8782803.1"/>
    </source>
</evidence>
<keyword evidence="2" id="KW-1185">Reference proteome</keyword>
<organism evidence="1 2">
    <name type="scientific">Acaulospora morrowiae</name>
    <dbReference type="NCBI Taxonomy" id="94023"/>
    <lineage>
        <taxon>Eukaryota</taxon>
        <taxon>Fungi</taxon>
        <taxon>Fungi incertae sedis</taxon>
        <taxon>Mucoromycota</taxon>
        <taxon>Glomeromycotina</taxon>
        <taxon>Glomeromycetes</taxon>
        <taxon>Diversisporales</taxon>
        <taxon>Acaulosporaceae</taxon>
        <taxon>Acaulospora</taxon>
    </lineage>
</organism>
<feature type="non-terminal residue" evidence="1">
    <location>
        <position position="1"/>
    </location>
</feature>
<proteinExistence type="predicted"/>
<evidence type="ECO:0000313" key="2">
    <source>
        <dbReference type="Proteomes" id="UP000789342"/>
    </source>
</evidence>
<dbReference type="OrthoDB" id="10469699at2759"/>